<evidence type="ECO:0000313" key="1">
    <source>
        <dbReference type="EMBL" id="CUU55012.1"/>
    </source>
</evidence>
<name>A0A0S4QHU8_9ACTN</name>
<proteinExistence type="predicted"/>
<dbReference type="AlphaFoldDB" id="A0A0S4QHU8"/>
<sequence>MPFQPRSPPQPDSLWPEIGIAGSAAIEQFTQT</sequence>
<evidence type="ECO:0000313" key="2">
    <source>
        <dbReference type="Proteomes" id="UP000198802"/>
    </source>
</evidence>
<protein>
    <submittedName>
        <fullName evidence="1">Uncharacterized protein</fullName>
    </submittedName>
</protein>
<accession>A0A0S4QHU8</accession>
<gene>
    <name evidence="1" type="ORF">Ga0074812_10493</name>
</gene>
<organism evidence="1 2">
    <name type="scientific">Parafrankia irregularis</name>
    <dbReference type="NCBI Taxonomy" id="795642"/>
    <lineage>
        <taxon>Bacteria</taxon>
        <taxon>Bacillati</taxon>
        <taxon>Actinomycetota</taxon>
        <taxon>Actinomycetes</taxon>
        <taxon>Frankiales</taxon>
        <taxon>Frankiaceae</taxon>
        <taxon>Parafrankia</taxon>
    </lineage>
</organism>
<keyword evidence="2" id="KW-1185">Reference proteome</keyword>
<reference evidence="2" key="1">
    <citation type="submission" date="2015-11" db="EMBL/GenBank/DDBJ databases">
        <authorList>
            <person name="Varghese N."/>
        </authorList>
    </citation>
    <scope>NUCLEOTIDE SEQUENCE [LARGE SCALE GENOMIC DNA]</scope>
    <source>
        <strain evidence="2">DSM 45899</strain>
    </source>
</reference>
<dbReference type="Proteomes" id="UP000198802">
    <property type="component" value="Unassembled WGS sequence"/>
</dbReference>
<dbReference type="EMBL" id="FAOZ01000004">
    <property type="protein sequence ID" value="CUU55012.1"/>
    <property type="molecule type" value="Genomic_DNA"/>
</dbReference>